<accession>A0ABM4A516</accession>
<dbReference type="SUPFAM" id="SSF52540">
    <property type="entry name" value="P-loop containing nucleoside triphosphate hydrolases"/>
    <property type="match status" value="1"/>
</dbReference>
<dbReference type="PROSITE" id="PS50104">
    <property type="entry name" value="TIR"/>
    <property type="match status" value="1"/>
</dbReference>
<dbReference type="PANTHER" id="PTHR11017:SF573">
    <property type="entry name" value="ADP-RIBOSYL CYCLASE_CYCLIC ADP-RIBOSE HYDROLASE"/>
    <property type="match status" value="1"/>
</dbReference>
<dbReference type="Pfam" id="PF01582">
    <property type="entry name" value="TIR"/>
    <property type="match status" value="1"/>
</dbReference>
<protein>
    <submittedName>
        <fullName evidence="3">Disease resistance protein Roq1-like</fullName>
    </submittedName>
</protein>
<dbReference type="InterPro" id="IPR044974">
    <property type="entry name" value="Disease_R_plants"/>
</dbReference>
<dbReference type="InterPro" id="IPR035897">
    <property type="entry name" value="Toll_tir_struct_dom_sf"/>
</dbReference>
<dbReference type="RefSeq" id="XP_060671823.1">
    <property type="nucleotide sequence ID" value="XM_060815840.1"/>
</dbReference>
<evidence type="ECO:0000259" key="1">
    <source>
        <dbReference type="PROSITE" id="PS50104"/>
    </source>
</evidence>
<dbReference type="SUPFAM" id="SSF52200">
    <property type="entry name" value="Toll/Interleukin receptor TIR domain"/>
    <property type="match status" value="1"/>
</dbReference>
<keyword evidence="2" id="KW-1185">Reference proteome</keyword>
<evidence type="ECO:0000313" key="3">
    <source>
        <dbReference type="RefSeq" id="XP_060671823.1"/>
    </source>
</evidence>
<reference evidence="3" key="1">
    <citation type="submission" date="2025-08" db="UniProtKB">
        <authorList>
            <consortium name="RefSeq"/>
        </authorList>
    </citation>
    <scope>IDENTIFICATION</scope>
    <source>
        <tissue evidence="3">Seedling</tissue>
    </source>
</reference>
<dbReference type="InterPro" id="IPR027417">
    <property type="entry name" value="P-loop_NTPase"/>
</dbReference>
<dbReference type="InterPro" id="IPR000157">
    <property type="entry name" value="TIR_dom"/>
</dbReference>
<dbReference type="Proteomes" id="UP001652623">
    <property type="component" value="Chromosome 3"/>
</dbReference>
<dbReference type="GeneID" id="112488838"/>
<feature type="domain" description="TIR" evidence="1">
    <location>
        <begin position="24"/>
        <end position="169"/>
    </location>
</feature>
<dbReference type="InterPro" id="IPR002182">
    <property type="entry name" value="NB-ARC"/>
</dbReference>
<proteinExistence type="predicted"/>
<dbReference type="Gene3D" id="3.40.50.10140">
    <property type="entry name" value="Toll/interleukin-1 receptor homology (TIR) domain"/>
    <property type="match status" value="1"/>
</dbReference>
<organism evidence="2 3">
    <name type="scientific">Ziziphus jujuba</name>
    <name type="common">Chinese jujube</name>
    <name type="synonym">Ziziphus sativa</name>
    <dbReference type="NCBI Taxonomy" id="326968"/>
    <lineage>
        <taxon>Eukaryota</taxon>
        <taxon>Viridiplantae</taxon>
        <taxon>Streptophyta</taxon>
        <taxon>Embryophyta</taxon>
        <taxon>Tracheophyta</taxon>
        <taxon>Spermatophyta</taxon>
        <taxon>Magnoliopsida</taxon>
        <taxon>eudicotyledons</taxon>
        <taxon>Gunneridae</taxon>
        <taxon>Pentapetalae</taxon>
        <taxon>rosids</taxon>
        <taxon>fabids</taxon>
        <taxon>Rosales</taxon>
        <taxon>Rhamnaceae</taxon>
        <taxon>Paliureae</taxon>
        <taxon>Ziziphus</taxon>
    </lineage>
</organism>
<evidence type="ECO:0000313" key="2">
    <source>
        <dbReference type="Proteomes" id="UP001652623"/>
    </source>
</evidence>
<dbReference type="PANTHER" id="PTHR11017">
    <property type="entry name" value="LEUCINE-RICH REPEAT-CONTAINING PROTEIN"/>
    <property type="match status" value="1"/>
</dbReference>
<name>A0ABM4A516_ZIZJJ</name>
<sequence>KVSNIPITSPSFGSSSTSAPHYNYKYDVFISFRGEDTRHSFAAHLHRDLIGNGISVFKDHEELHRGKEISPGLLQAIEDSRLSIVIFSNKYATSSWCLDELVHILECSRNPENPLFQSSMTSIRPSFDINQALMQQPLLNSERSTGQRMLKCSDFCIVDLELTLLDFQLPSCSLVEFDIFEEGKREKKFITDIVGKITRKLNKRATIIRKRELVGIDSRVQEFLSILDTSVKDVHIIGIWGMAGVGKKTLAYFIYEKIYDQYEACCFLANVTESSEKGYLVYLQEKLLAGLEGEPILVNDLQHGIEQIRQHFCNVKCLIVLNGVNKLEQLDALVGEANWFGLGSRIIITTRDAHLLNSKGVNKIYTCKGLNPAEAMELFA</sequence>
<dbReference type="Pfam" id="PF00931">
    <property type="entry name" value="NB-ARC"/>
    <property type="match status" value="1"/>
</dbReference>
<dbReference type="SMART" id="SM00255">
    <property type="entry name" value="TIR"/>
    <property type="match status" value="1"/>
</dbReference>
<dbReference type="Gene3D" id="3.40.50.300">
    <property type="entry name" value="P-loop containing nucleotide triphosphate hydrolases"/>
    <property type="match status" value="1"/>
</dbReference>
<gene>
    <name evidence="3" type="primary">LOC112488838</name>
</gene>
<feature type="non-terminal residue" evidence="3">
    <location>
        <position position="1"/>
    </location>
</feature>
<dbReference type="PRINTS" id="PR00364">
    <property type="entry name" value="DISEASERSIST"/>
</dbReference>